<dbReference type="EMBL" id="KZ345335">
    <property type="protein sequence ID" value="PIO74086.1"/>
    <property type="molecule type" value="Genomic_DNA"/>
</dbReference>
<dbReference type="PANTHER" id="PTHR24300">
    <property type="entry name" value="CYTOCHROME P450 508A4-RELATED"/>
    <property type="match status" value="1"/>
</dbReference>
<protein>
    <submittedName>
        <fullName evidence="9">Unspecific monooxygenase</fullName>
    </submittedName>
</protein>
<dbReference type="CDD" id="cd20617">
    <property type="entry name" value="CYP1_2-like"/>
    <property type="match status" value="1"/>
</dbReference>
<dbReference type="PANTHER" id="PTHR24300:SF375">
    <property type="entry name" value="CYTOCHROME P450 FAMILY"/>
    <property type="match status" value="1"/>
</dbReference>
<keyword evidence="5 7" id="KW-0408">Iron</keyword>
<evidence type="ECO:0000256" key="8">
    <source>
        <dbReference type="RuleBase" id="RU000461"/>
    </source>
</evidence>
<accession>A0A2G9UV93</accession>
<feature type="binding site" description="axial binding residue" evidence="7">
    <location>
        <position position="435"/>
    </location>
    <ligand>
        <name>heme</name>
        <dbReference type="ChEBI" id="CHEBI:30413"/>
    </ligand>
    <ligandPart>
        <name>Fe</name>
        <dbReference type="ChEBI" id="CHEBI:18248"/>
    </ligandPart>
</feature>
<gene>
    <name evidence="9" type="ORF">TELCIR_03912</name>
</gene>
<reference evidence="9 10" key="1">
    <citation type="submission" date="2015-09" db="EMBL/GenBank/DDBJ databases">
        <title>Draft genome of the parasitic nematode Teladorsagia circumcincta isolate WARC Sus (inbred).</title>
        <authorList>
            <person name="Mitreva M."/>
        </authorList>
    </citation>
    <scope>NUCLEOTIDE SEQUENCE [LARGE SCALE GENOMIC DNA]</scope>
    <source>
        <strain evidence="9 10">S</strain>
    </source>
</reference>
<keyword evidence="10" id="KW-1185">Reference proteome</keyword>
<dbReference type="OrthoDB" id="2789670at2759"/>
<name>A0A2G9UV93_TELCI</name>
<keyword evidence="3 7" id="KW-0479">Metal-binding</keyword>
<keyword evidence="4 8" id="KW-0560">Oxidoreductase</keyword>
<dbReference type="Proteomes" id="UP000230423">
    <property type="component" value="Unassembled WGS sequence"/>
</dbReference>
<sequence>MPRSSEGTSRANGLNPGPLPLPLIGNLHQIIVGNIRYGGIVELMKIWQKDYGNVITFWFGPIPTVHILDFETAQEEMIVNGAAYADRYTPYALDVKREGRGTIFSSGDFWADHRRFTLRTLRDFALKNSIMEERIMDEVQYNFAKLEESMVHGEAKINAGEFFDVLIGSVINRIIFSERFTKESTAEFFEVKHIVDKELMGMTAFGMSLEKWTLNIPILKYKWRKLIEPQEKLVQFLQKRLDQRKEDIASGKHSLDGDGDDFVDAFLIRMEKDRREGRHPTQAYTEDELLYDVFDLWIAGHETTAITVMWGFMHLIKNPSFIEKIRAELNVVTNGNRPVSLSDKEHTPYLNWTVLETQRLASIVNLNLWRRTKEGRKVGGYFVPEGTAIAAELSLIMSDEKYFKDSVKFDPGRYEEGGKELEQRVIPFGIGKRSCIGETLAKAEIYLILANMISRYEILEDPEAPIDLKTITPIGLMHRPKNFNIILKLLSY</sequence>
<evidence type="ECO:0000256" key="1">
    <source>
        <dbReference type="ARBA" id="ARBA00001971"/>
    </source>
</evidence>
<dbReference type="PROSITE" id="PS00086">
    <property type="entry name" value="CYTOCHROME_P450"/>
    <property type="match status" value="1"/>
</dbReference>
<dbReference type="GO" id="GO:0006805">
    <property type="term" value="P:xenobiotic metabolic process"/>
    <property type="evidence" value="ECO:0007669"/>
    <property type="project" value="TreeGrafter"/>
</dbReference>
<evidence type="ECO:0000256" key="4">
    <source>
        <dbReference type="ARBA" id="ARBA00023002"/>
    </source>
</evidence>
<evidence type="ECO:0000313" key="10">
    <source>
        <dbReference type="Proteomes" id="UP000230423"/>
    </source>
</evidence>
<evidence type="ECO:0000256" key="7">
    <source>
        <dbReference type="PIRSR" id="PIRSR602401-1"/>
    </source>
</evidence>
<keyword evidence="6 8" id="KW-0503">Monooxygenase</keyword>
<dbReference type="GO" id="GO:0016712">
    <property type="term" value="F:oxidoreductase activity, acting on paired donors, with incorporation or reduction of molecular oxygen, reduced flavin or flavoprotein as one donor, and incorporation of one atom of oxygen"/>
    <property type="evidence" value="ECO:0007669"/>
    <property type="project" value="TreeGrafter"/>
</dbReference>
<dbReference type="PRINTS" id="PR00463">
    <property type="entry name" value="EP450I"/>
</dbReference>
<dbReference type="InterPro" id="IPR017972">
    <property type="entry name" value="Cyt_P450_CS"/>
</dbReference>
<dbReference type="InterPro" id="IPR001128">
    <property type="entry name" value="Cyt_P450"/>
</dbReference>
<dbReference type="AlphaFoldDB" id="A0A2G9UV93"/>
<dbReference type="SUPFAM" id="SSF48264">
    <property type="entry name" value="Cytochrome P450"/>
    <property type="match status" value="1"/>
</dbReference>
<dbReference type="GO" id="GO:0006082">
    <property type="term" value="P:organic acid metabolic process"/>
    <property type="evidence" value="ECO:0007669"/>
    <property type="project" value="TreeGrafter"/>
</dbReference>
<dbReference type="InterPro" id="IPR036396">
    <property type="entry name" value="Cyt_P450_sf"/>
</dbReference>
<dbReference type="Pfam" id="PF00067">
    <property type="entry name" value="p450"/>
    <property type="match status" value="1"/>
</dbReference>
<evidence type="ECO:0000256" key="2">
    <source>
        <dbReference type="ARBA" id="ARBA00010617"/>
    </source>
</evidence>
<keyword evidence="7 8" id="KW-0349">Heme</keyword>
<dbReference type="PRINTS" id="PR00385">
    <property type="entry name" value="P450"/>
</dbReference>
<dbReference type="GO" id="GO:0005506">
    <property type="term" value="F:iron ion binding"/>
    <property type="evidence" value="ECO:0007669"/>
    <property type="project" value="InterPro"/>
</dbReference>
<evidence type="ECO:0000256" key="5">
    <source>
        <dbReference type="ARBA" id="ARBA00023004"/>
    </source>
</evidence>
<evidence type="ECO:0000256" key="3">
    <source>
        <dbReference type="ARBA" id="ARBA00022723"/>
    </source>
</evidence>
<organism evidence="9 10">
    <name type="scientific">Teladorsagia circumcincta</name>
    <name type="common">Brown stomach worm</name>
    <name type="synonym">Ostertagia circumcincta</name>
    <dbReference type="NCBI Taxonomy" id="45464"/>
    <lineage>
        <taxon>Eukaryota</taxon>
        <taxon>Metazoa</taxon>
        <taxon>Ecdysozoa</taxon>
        <taxon>Nematoda</taxon>
        <taxon>Chromadorea</taxon>
        <taxon>Rhabditida</taxon>
        <taxon>Rhabditina</taxon>
        <taxon>Rhabditomorpha</taxon>
        <taxon>Strongyloidea</taxon>
        <taxon>Trichostrongylidae</taxon>
        <taxon>Teladorsagia</taxon>
    </lineage>
</organism>
<evidence type="ECO:0000313" key="9">
    <source>
        <dbReference type="EMBL" id="PIO74086.1"/>
    </source>
</evidence>
<dbReference type="Gene3D" id="1.10.630.10">
    <property type="entry name" value="Cytochrome P450"/>
    <property type="match status" value="1"/>
</dbReference>
<comment type="cofactor">
    <cofactor evidence="1 7">
        <name>heme</name>
        <dbReference type="ChEBI" id="CHEBI:30413"/>
    </cofactor>
</comment>
<evidence type="ECO:0000256" key="6">
    <source>
        <dbReference type="ARBA" id="ARBA00023033"/>
    </source>
</evidence>
<proteinExistence type="inferred from homology"/>
<dbReference type="GO" id="GO:0005737">
    <property type="term" value="C:cytoplasm"/>
    <property type="evidence" value="ECO:0007669"/>
    <property type="project" value="TreeGrafter"/>
</dbReference>
<comment type="similarity">
    <text evidence="2 8">Belongs to the cytochrome P450 family.</text>
</comment>
<dbReference type="InterPro" id="IPR002401">
    <property type="entry name" value="Cyt_P450_E_grp-I"/>
</dbReference>
<dbReference type="GO" id="GO:0020037">
    <property type="term" value="F:heme binding"/>
    <property type="evidence" value="ECO:0007669"/>
    <property type="project" value="InterPro"/>
</dbReference>
<dbReference type="InterPro" id="IPR050182">
    <property type="entry name" value="Cytochrome_P450_fam2"/>
</dbReference>
<dbReference type="FunFam" id="1.10.630.10:FF:000036">
    <property type="entry name" value="CYtochrome P450 family"/>
    <property type="match status" value="1"/>
</dbReference>